<evidence type="ECO:0000256" key="3">
    <source>
        <dbReference type="ARBA" id="ARBA00022729"/>
    </source>
</evidence>
<organism evidence="6 7">
    <name type="scientific">Ziziphus jujuba var. spinosa</name>
    <dbReference type="NCBI Taxonomy" id="714518"/>
    <lineage>
        <taxon>Eukaryota</taxon>
        <taxon>Viridiplantae</taxon>
        <taxon>Streptophyta</taxon>
        <taxon>Embryophyta</taxon>
        <taxon>Tracheophyta</taxon>
        <taxon>Spermatophyta</taxon>
        <taxon>Magnoliopsida</taxon>
        <taxon>eudicotyledons</taxon>
        <taxon>Gunneridae</taxon>
        <taxon>Pentapetalae</taxon>
        <taxon>rosids</taxon>
        <taxon>fabids</taxon>
        <taxon>Rosales</taxon>
        <taxon>Rhamnaceae</taxon>
        <taxon>Paliureae</taxon>
        <taxon>Ziziphus</taxon>
    </lineage>
</organism>
<evidence type="ECO:0000313" key="6">
    <source>
        <dbReference type="EMBL" id="KAH7537188.1"/>
    </source>
</evidence>
<evidence type="ECO:0000259" key="5">
    <source>
        <dbReference type="Pfam" id="PF17766"/>
    </source>
</evidence>
<evidence type="ECO:0000256" key="4">
    <source>
        <dbReference type="SAM" id="MobiDB-lite"/>
    </source>
</evidence>
<keyword evidence="3" id="KW-0732">Signal</keyword>
<dbReference type="Proteomes" id="UP000813462">
    <property type="component" value="Unassembled WGS sequence"/>
</dbReference>
<dbReference type="InterPro" id="IPR041469">
    <property type="entry name" value="Subtilisin-like_FN3"/>
</dbReference>
<dbReference type="AlphaFoldDB" id="A0A978VNR3"/>
<dbReference type="Pfam" id="PF17766">
    <property type="entry name" value="fn3_6"/>
    <property type="match status" value="1"/>
</dbReference>
<evidence type="ECO:0000256" key="2">
    <source>
        <dbReference type="ARBA" id="ARBA00011073"/>
    </source>
</evidence>
<evidence type="ECO:0000256" key="1">
    <source>
        <dbReference type="ARBA" id="ARBA00004613"/>
    </source>
</evidence>
<feature type="compositionally biased region" description="Polar residues" evidence="4">
    <location>
        <begin position="44"/>
        <end position="55"/>
    </location>
</feature>
<comment type="similarity">
    <text evidence="2">Belongs to the peptidase S8 family.</text>
</comment>
<protein>
    <recommendedName>
        <fullName evidence="5">Subtilisin-like protease fibronectin type-III domain-containing protein</fullName>
    </recommendedName>
</protein>
<dbReference type="PANTHER" id="PTHR10795">
    <property type="entry name" value="PROPROTEIN CONVERTASE SUBTILISIN/KEXIN"/>
    <property type="match status" value="1"/>
</dbReference>
<sequence>MEKDRFWLVPLSNPDAVATISRSEEDTDFMAPYLPSFPSRGPNPITQYSQNKPSSSKINPVAEFAYGSGLINPIRSLYPGLVYDADEHDYVKTVTNVGSANSTYKAKVVAPKGLNVVVSLAFYLSHLLGKSYRLPSSLKGK</sequence>
<feature type="domain" description="Subtilisin-like protease fibronectin type-III" evidence="5">
    <location>
        <begin position="87"/>
        <end position="119"/>
    </location>
</feature>
<reference evidence="6" key="1">
    <citation type="journal article" date="2021" name="Front. Plant Sci.">
        <title>Chromosome-Scale Genome Assembly for Chinese Sour Jujube and Insights Into Its Genome Evolution and Domestication Signature.</title>
        <authorList>
            <person name="Shen L.-Y."/>
            <person name="Luo H."/>
            <person name="Wang X.-L."/>
            <person name="Wang X.-M."/>
            <person name="Qiu X.-J."/>
            <person name="Liu H."/>
            <person name="Zhou S.-S."/>
            <person name="Jia K.-H."/>
            <person name="Nie S."/>
            <person name="Bao Y.-T."/>
            <person name="Zhang R.-G."/>
            <person name="Yun Q.-Z."/>
            <person name="Chai Y.-H."/>
            <person name="Lu J.-Y."/>
            <person name="Li Y."/>
            <person name="Zhao S.-W."/>
            <person name="Mao J.-F."/>
            <person name="Jia S.-G."/>
            <person name="Mao Y.-M."/>
        </authorList>
    </citation>
    <scope>NUCLEOTIDE SEQUENCE</scope>
    <source>
        <strain evidence="6">AT0</strain>
        <tissue evidence="6">Leaf</tissue>
    </source>
</reference>
<name>A0A978VNR3_ZIZJJ</name>
<dbReference type="EMBL" id="JAEACU010000003">
    <property type="protein sequence ID" value="KAH7537188.1"/>
    <property type="molecule type" value="Genomic_DNA"/>
</dbReference>
<comment type="caution">
    <text evidence="6">The sequence shown here is derived from an EMBL/GenBank/DDBJ whole genome shotgun (WGS) entry which is preliminary data.</text>
</comment>
<evidence type="ECO:0000313" key="7">
    <source>
        <dbReference type="Proteomes" id="UP000813462"/>
    </source>
</evidence>
<feature type="region of interest" description="Disordered" evidence="4">
    <location>
        <begin position="36"/>
        <end position="55"/>
    </location>
</feature>
<dbReference type="GO" id="GO:0005576">
    <property type="term" value="C:extracellular region"/>
    <property type="evidence" value="ECO:0007669"/>
    <property type="project" value="UniProtKB-SubCell"/>
</dbReference>
<comment type="subcellular location">
    <subcellularLocation>
        <location evidence="1">Secreted</location>
    </subcellularLocation>
</comment>
<gene>
    <name evidence="6" type="ORF">FEM48_Zijuj03G0065600</name>
</gene>
<dbReference type="Gene3D" id="2.60.40.2310">
    <property type="match status" value="1"/>
</dbReference>
<proteinExistence type="inferred from homology"/>
<accession>A0A978VNR3</accession>
<dbReference type="InterPro" id="IPR045051">
    <property type="entry name" value="SBT"/>
</dbReference>